<dbReference type="Proteomes" id="UP000708208">
    <property type="component" value="Unassembled WGS sequence"/>
</dbReference>
<name>A0A8J2KIG5_9HEXA</name>
<sequence length="56" mass="6736">INFISAQKQKFRNLYKLKGEDNNHIIDMTKIFKPQITFSSRQFNTKECFCNSWYLG</sequence>
<evidence type="ECO:0000313" key="2">
    <source>
        <dbReference type="Proteomes" id="UP000708208"/>
    </source>
</evidence>
<reference evidence="1" key="1">
    <citation type="submission" date="2021-06" db="EMBL/GenBank/DDBJ databases">
        <authorList>
            <person name="Hodson N. C."/>
            <person name="Mongue J. A."/>
            <person name="Jaron S. K."/>
        </authorList>
    </citation>
    <scope>NUCLEOTIDE SEQUENCE</scope>
</reference>
<accession>A0A8J2KIG5</accession>
<comment type="caution">
    <text evidence="1">The sequence shown here is derived from an EMBL/GenBank/DDBJ whole genome shotgun (WGS) entry which is preliminary data.</text>
</comment>
<feature type="non-terminal residue" evidence="1">
    <location>
        <position position="1"/>
    </location>
</feature>
<gene>
    <name evidence="1" type="ORF">AFUS01_LOCUS27601</name>
</gene>
<protein>
    <submittedName>
        <fullName evidence="1">Uncharacterized protein</fullName>
    </submittedName>
</protein>
<proteinExistence type="predicted"/>
<organism evidence="1 2">
    <name type="scientific">Allacma fusca</name>
    <dbReference type="NCBI Taxonomy" id="39272"/>
    <lineage>
        <taxon>Eukaryota</taxon>
        <taxon>Metazoa</taxon>
        <taxon>Ecdysozoa</taxon>
        <taxon>Arthropoda</taxon>
        <taxon>Hexapoda</taxon>
        <taxon>Collembola</taxon>
        <taxon>Symphypleona</taxon>
        <taxon>Sminthuridae</taxon>
        <taxon>Allacma</taxon>
    </lineage>
</organism>
<keyword evidence="2" id="KW-1185">Reference proteome</keyword>
<dbReference type="AlphaFoldDB" id="A0A8J2KIG5"/>
<dbReference type="EMBL" id="CAJVCH010384775">
    <property type="protein sequence ID" value="CAG7817012.1"/>
    <property type="molecule type" value="Genomic_DNA"/>
</dbReference>
<evidence type="ECO:0000313" key="1">
    <source>
        <dbReference type="EMBL" id="CAG7817012.1"/>
    </source>
</evidence>